<dbReference type="STRING" id="1578720.HAL011_02530"/>
<organism evidence="3 5">
    <name type="scientific">Helicobacter ailurogastricus</name>
    <dbReference type="NCBI Taxonomy" id="1578720"/>
    <lineage>
        <taxon>Bacteria</taxon>
        <taxon>Pseudomonadati</taxon>
        <taxon>Campylobacterota</taxon>
        <taxon>Epsilonproteobacteria</taxon>
        <taxon>Campylobacterales</taxon>
        <taxon>Helicobacteraceae</taxon>
        <taxon>Helicobacter</taxon>
    </lineage>
</organism>
<dbReference type="Proteomes" id="UP000045175">
    <property type="component" value="Unassembled WGS sequence"/>
</dbReference>
<evidence type="ECO:0000313" key="1">
    <source>
        <dbReference type="EMBL" id="CRF40494.1"/>
    </source>
</evidence>
<dbReference type="EMBL" id="CDMH01000046">
    <property type="protein sequence ID" value="CRF42786.1"/>
    <property type="molecule type" value="Genomic_DNA"/>
</dbReference>
<accession>A0A0K2XEF0</accession>
<dbReference type="Proteomes" id="UP000041394">
    <property type="component" value="Unassembled WGS sequence"/>
</dbReference>
<evidence type="ECO:0000313" key="5">
    <source>
        <dbReference type="Proteomes" id="UP000041394"/>
    </source>
</evidence>
<dbReference type="AlphaFoldDB" id="A0A0K2XEF0"/>
<sequence>MKALALGLLLSPLLALPTGEQLLREEQVQQPRAPLSAVFFSQKQPYTSWTRDYGVWQTKHILEIKALVKRVHINKIILNRGRCALLPILPSFVLTQGEKMDYEVFCEGHLRVEIDTDFGAQVFHLREDLPNDPS</sequence>
<dbReference type="Proteomes" id="UP000038622">
    <property type="component" value="Unassembled WGS sequence"/>
</dbReference>
<dbReference type="RefSeq" id="WP_197271600.1">
    <property type="nucleotide sequence ID" value="NZ_CDMH01000046.1"/>
</dbReference>
<protein>
    <submittedName>
        <fullName evidence="3">Uncharacterized protein</fullName>
    </submittedName>
</protein>
<reference evidence="3" key="1">
    <citation type="submission" date="2014-12" db="EMBL/GenBank/DDBJ databases">
        <title>Whole genome sequences of four Staphylococcus schleiferi canine isolates.</title>
        <authorList>
            <person name="Misic A.M."/>
            <person name="Cain C."/>
            <person name="Morris D.O."/>
            <person name="Rankin S."/>
            <person name="Beiting D."/>
        </authorList>
    </citation>
    <scope>NUCLEOTIDE SEQUENCE</scope>
    <source>
        <strain evidence="1">ASB11</strain>
        <strain evidence="2">ASB13</strain>
        <strain evidence="3">ASB9</strain>
    </source>
</reference>
<proteinExistence type="predicted"/>
<reference evidence="5 6" key="2">
    <citation type="submission" date="2014-12" db="EMBL/GenBank/DDBJ databases">
        <authorList>
            <person name="Jaenicke S."/>
        </authorList>
    </citation>
    <scope>NUCLEOTIDE SEQUENCE [LARGE SCALE GENOMIC DNA]</scope>
</reference>
<evidence type="ECO:0000313" key="6">
    <source>
        <dbReference type="Proteomes" id="UP000045175"/>
    </source>
</evidence>
<evidence type="ECO:0000313" key="4">
    <source>
        <dbReference type="Proteomes" id="UP000038622"/>
    </source>
</evidence>
<name>A0A0K2XEF0_9HELI</name>
<keyword evidence="4" id="KW-1185">Reference proteome</keyword>
<dbReference type="EMBL" id="CDMN01000060">
    <property type="protein sequence ID" value="CRF44842.1"/>
    <property type="molecule type" value="Genomic_DNA"/>
</dbReference>
<evidence type="ECO:0000313" key="2">
    <source>
        <dbReference type="EMBL" id="CRF42786.1"/>
    </source>
</evidence>
<dbReference type="EMBL" id="CDML01000008">
    <property type="protein sequence ID" value="CRF40494.1"/>
    <property type="molecule type" value="Genomic_DNA"/>
</dbReference>
<gene>
    <name evidence="1" type="ORF">HAL011_02530</name>
    <name evidence="2" type="ORF">HAL013_09940</name>
    <name evidence="3" type="ORF">HAL09_14570</name>
</gene>
<reference evidence="4" key="3">
    <citation type="submission" date="2014-12" db="EMBL/GenBank/DDBJ databases">
        <authorList>
            <person name="Smet A."/>
        </authorList>
    </citation>
    <scope>NUCLEOTIDE SEQUENCE [LARGE SCALE GENOMIC DNA]</scope>
</reference>
<evidence type="ECO:0000313" key="3">
    <source>
        <dbReference type="EMBL" id="CRF44842.1"/>
    </source>
</evidence>